<dbReference type="Gene3D" id="3.40.30.10">
    <property type="entry name" value="Glutaredoxin"/>
    <property type="match status" value="1"/>
</dbReference>
<dbReference type="SUPFAM" id="SSF47616">
    <property type="entry name" value="GST C-terminal domain-like"/>
    <property type="match status" value="1"/>
</dbReference>
<dbReference type="Pfam" id="PF14497">
    <property type="entry name" value="GST_C_3"/>
    <property type="match status" value="1"/>
</dbReference>
<evidence type="ECO:0000313" key="3">
    <source>
        <dbReference type="EMBL" id="KAJ7032748.1"/>
    </source>
</evidence>
<dbReference type="Gene3D" id="1.20.1050.10">
    <property type="match status" value="1"/>
</dbReference>
<dbReference type="SUPFAM" id="SSF52833">
    <property type="entry name" value="Thioredoxin-like"/>
    <property type="match status" value="1"/>
</dbReference>
<evidence type="ECO:0000256" key="1">
    <source>
        <dbReference type="SAM" id="MobiDB-lite"/>
    </source>
</evidence>
<feature type="domain" description="GST C-terminal" evidence="2">
    <location>
        <begin position="97"/>
        <end position="244"/>
    </location>
</feature>
<dbReference type="PANTHER" id="PTHR44051">
    <property type="entry name" value="GLUTATHIONE S-TRANSFERASE-RELATED"/>
    <property type="match status" value="1"/>
</dbReference>
<organism evidence="3 4">
    <name type="scientific">Mycena alexandri</name>
    <dbReference type="NCBI Taxonomy" id="1745969"/>
    <lineage>
        <taxon>Eukaryota</taxon>
        <taxon>Fungi</taxon>
        <taxon>Dikarya</taxon>
        <taxon>Basidiomycota</taxon>
        <taxon>Agaricomycotina</taxon>
        <taxon>Agaricomycetes</taxon>
        <taxon>Agaricomycetidae</taxon>
        <taxon>Agaricales</taxon>
        <taxon>Marasmiineae</taxon>
        <taxon>Mycenaceae</taxon>
        <taxon>Mycena</taxon>
    </lineage>
</organism>
<feature type="region of interest" description="Disordered" evidence="1">
    <location>
        <begin position="299"/>
        <end position="324"/>
    </location>
</feature>
<dbReference type="AlphaFoldDB" id="A0AAD6SUP9"/>
<dbReference type="InterPro" id="IPR010987">
    <property type="entry name" value="Glutathione-S-Trfase_C-like"/>
</dbReference>
<comment type="caution">
    <text evidence="3">The sequence shown here is derived from an EMBL/GenBank/DDBJ whole genome shotgun (WGS) entry which is preliminary data.</text>
</comment>
<evidence type="ECO:0000313" key="4">
    <source>
        <dbReference type="Proteomes" id="UP001218188"/>
    </source>
</evidence>
<dbReference type="InterPro" id="IPR004046">
    <property type="entry name" value="GST_C"/>
</dbReference>
<dbReference type="InterPro" id="IPR036249">
    <property type="entry name" value="Thioredoxin-like_sf"/>
</dbReference>
<dbReference type="Proteomes" id="UP001218188">
    <property type="component" value="Unassembled WGS sequence"/>
</dbReference>
<accession>A0AAD6SUP9</accession>
<dbReference type="EMBL" id="JARJCM010000070">
    <property type="protein sequence ID" value="KAJ7032748.1"/>
    <property type="molecule type" value="Genomic_DNA"/>
</dbReference>
<protein>
    <recommendedName>
        <fullName evidence="2">GST C-terminal domain-containing protein</fullName>
    </recommendedName>
</protein>
<gene>
    <name evidence="3" type="ORF">C8F04DRAFT_1235152</name>
</gene>
<dbReference type="InterPro" id="IPR036282">
    <property type="entry name" value="Glutathione-S-Trfase_C_sf"/>
</dbReference>
<keyword evidence="4" id="KW-1185">Reference proteome</keyword>
<feature type="compositionally biased region" description="Polar residues" evidence="1">
    <location>
        <begin position="315"/>
        <end position="324"/>
    </location>
</feature>
<dbReference type="PROSITE" id="PS50405">
    <property type="entry name" value="GST_CTER"/>
    <property type="match status" value="1"/>
</dbReference>
<proteinExistence type="predicted"/>
<dbReference type="PANTHER" id="PTHR44051:SF9">
    <property type="entry name" value="GLUTATHIONE S-TRANSFERASE 1"/>
    <property type="match status" value="1"/>
</dbReference>
<evidence type="ECO:0000259" key="2">
    <source>
        <dbReference type="PROSITE" id="PS50405"/>
    </source>
</evidence>
<sequence>MSHSQFNAARSDSTPLITLHWLERSRAQRILMLLEENEPGPTTIEGNSPTWPIPIITIGDRTIAESALIVEYFSEHFGSHLIPSKWKTGREGKIGGETEEYMRYRYFMHYCEGSLMPWYLVENTFERFAVSRRSKNTHRLGHEDNKEYINTNFATNFAFLEEQLSSAPNGGPYLCGATLTGADIMMVFPVLLATSGWRNLDVDKARFPKLFGYAEALKEIESYRKAEGEDRSVGGRIVQPRRDFRMGDYKAQLFVELRRRLRLSFNIFFADGVFLRRSAARSAHVATCADLGVDIDRHGAEPNRQSGPSRAGACHNTTSMPTPPQITVTVNPATRMPVFTYLLTPKLEKGLDVASKTLRRPKLRIAALSYKYCTPERSDWVNSRWMSLLVVTDLIVIRLAVARGLGGPSAARRITISTARRITIKSTTSIGVDRRIAY</sequence>
<name>A0AAD6SUP9_9AGAR</name>
<reference evidence="3" key="1">
    <citation type="submission" date="2023-03" db="EMBL/GenBank/DDBJ databases">
        <title>Massive genome expansion in bonnet fungi (Mycena s.s.) driven by repeated elements and novel gene families across ecological guilds.</title>
        <authorList>
            <consortium name="Lawrence Berkeley National Laboratory"/>
            <person name="Harder C.B."/>
            <person name="Miyauchi S."/>
            <person name="Viragh M."/>
            <person name="Kuo A."/>
            <person name="Thoen E."/>
            <person name="Andreopoulos B."/>
            <person name="Lu D."/>
            <person name="Skrede I."/>
            <person name="Drula E."/>
            <person name="Henrissat B."/>
            <person name="Morin E."/>
            <person name="Kohler A."/>
            <person name="Barry K."/>
            <person name="LaButti K."/>
            <person name="Morin E."/>
            <person name="Salamov A."/>
            <person name="Lipzen A."/>
            <person name="Mereny Z."/>
            <person name="Hegedus B."/>
            <person name="Baldrian P."/>
            <person name="Stursova M."/>
            <person name="Weitz H."/>
            <person name="Taylor A."/>
            <person name="Grigoriev I.V."/>
            <person name="Nagy L.G."/>
            <person name="Martin F."/>
            <person name="Kauserud H."/>
        </authorList>
    </citation>
    <scope>NUCLEOTIDE SEQUENCE</scope>
    <source>
        <strain evidence="3">CBHHK200</strain>
    </source>
</reference>